<protein>
    <submittedName>
        <fullName evidence="2">Uncharacterized protein</fullName>
    </submittedName>
</protein>
<dbReference type="EMBL" id="NKLP01000193">
    <property type="protein sequence ID" value="TDN29601.1"/>
    <property type="molecule type" value="Genomic_DNA"/>
</dbReference>
<feature type="chain" id="PRO_5020535054" evidence="1">
    <location>
        <begin position="28"/>
        <end position="59"/>
    </location>
</feature>
<comment type="caution">
    <text evidence="2">The sequence shown here is derived from an EMBL/GenBank/DDBJ whole genome shotgun (WGS) entry which is preliminary data.</text>
</comment>
<name>A0A4V3BI61_9LACO</name>
<reference evidence="2 3" key="1">
    <citation type="submission" date="2017-06" db="EMBL/GenBank/DDBJ databases">
        <authorList>
            <person name="Swanenburg J."/>
            <person name="Kort R."/>
        </authorList>
    </citation>
    <scope>NUCLEOTIDE SEQUENCE [LARGE SCALE GENOMIC DNA]</scope>
    <source>
        <strain evidence="2 3">RL05</strain>
    </source>
</reference>
<dbReference type="Proteomes" id="UP000295195">
    <property type="component" value="Unassembled WGS sequence"/>
</dbReference>
<dbReference type="AlphaFoldDB" id="A0A4V3BI61"/>
<evidence type="ECO:0000256" key="1">
    <source>
        <dbReference type="SAM" id="SignalP"/>
    </source>
</evidence>
<accession>A0A4V3BI61</accession>
<evidence type="ECO:0000313" key="3">
    <source>
        <dbReference type="Proteomes" id="UP000295195"/>
    </source>
</evidence>
<dbReference type="RefSeq" id="WP_133472339.1">
    <property type="nucleotide sequence ID" value="NZ_JABUXS010000069.1"/>
</dbReference>
<gene>
    <name evidence="2" type="ORF">CEE75_10515</name>
</gene>
<evidence type="ECO:0000313" key="2">
    <source>
        <dbReference type="EMBL" id="TDN29601.1"/>
    </source>
</evidence>
<proteinExistence type="predicted"/>
<dbReference type="PROSITE" id="PS51257">
    <property type="entry name" value="PROKAR_LIPOPROTEIN"/>
    <property type="match status" value="1"/>
</dbReference>
<organism evidence="2 3">
    <name type="scientific">Lactobacillus crispatus</name>
    <dbReference type="NCBI Taxonomy" id="47770"/>
    <lineage>
        <taxon>Bacteria</taxon>
        <taxon>Bacillati</taxon>
        <taxon>Bacillota</taxon>
        <taxon>Bacilli</taxon>
        <taxon>Lactobacillales</taxon>
        <taxon>Lactobacillaceae</taxon>
        <taxon>Lactobacillus</taxon>
    </lineage>
</organism>
<keyword evidence="1" id="KW-0732">Signal</keyword>
<sequence>MKKLKVGIIFFIAIASCALLGTNKVAAAYSHGSRVTTPKAMRGTWYTYDYGRSLNKIKT</sequence>
<feature type="signal peptide" evidence="1">
    <location>
        <begin position="1"/>
        <end position="27"/>
    </location>
</feature>